<feature type="transmembrane region" description="Helical" evidence="6">
    <location>
        <begin position="432"/>
        <end position="459"/>
    </location>
</feature>
<evidence type="ECO:0000256" key="3">
    <source>
        <dbReference type="ARBA" id="ARBA00022692"/>
    </source>
</evidence>
<evidence type="ECO:0000256" key="1">
    <source>
        <dbReference type="ARBA" id="ARBA00004651"/>
    </source>
</evidence>
<dbReference type="Pfam" id="PF02687">
    <property type="entry name" value="FtsX"/>
    <property type="match status" value="2"/>
</dbReference>
<comment type="subcellular location">
    <subcellularLocation>
        <location evidence="1">Cell membrane</location>
        <topology evidence="1">Multi-pass membrane protein</topology>
    </subcellularLocation>
</comment>
<feature type="transmembrane region" description="Helical" evidence="6">
    <location>
        <begin position="407"/>
        <end position="426"/>
    </location>
</feature>
<keyword evidence="2" id="KW-1003">Cell membrane</keyword>
<feature type="transmembrane region" description="Helical" evidence="6">
    <location>
        <begin position="740"/>
        <end position="768"/>
    </location>
</feature>
<accession>A0A6G7YEJ0</accession>
<evidence type="ECO:0000256" key="6">
    <source>
        <dbReference type="SAM" id="Phobius"/>
    </source>
</evidence>
<name>A0A6G7YEJ0_9ACTN</name>
<gene>
    <name evidence="8" type="ORF">G7071_05865</name>
</gene>
<dbReference type="PANTHER" id="PTHR30287:SF1">
    <property type="entry name" value="INNER MEMBRANE PROTEIN"/>
    <property type="match status" value="1"/>
</dbReference>
<keyword evidence="9" id="KW-1185">Reference proteome</keyword>
<reference evidence="8 9" key="1">
    <citation type="submission" date="2020-03" db="EMBL/GenBank/DDBJ databases">
        <title>Nocardioides sp. nov., isolated from fish.</title>
        <authorList>
            <person name="Hyun D.-W."/>
            <person name="Bae J.-W."/>
        </authorList>
    </citation>
    <scope>NUCLEOTIDE SEQUENCE [LARGE SCALE GENOMIC DNA]</scope>
    <source>
        <strain evidence="8 9">HDW12A</strain>
    </source>
</reference>
<evidence type="ECO:0000256" key="4">
    <source>
        <dbReference type="ARBA" id="ARBA00022989"/>
    </source>
</evidence>
<dbReference type="Proteomes" id="UP000502035">
    <property type="component" value="Chromosome"/>
</dbReference>
<organism evidence="8 9">
    <name type="scientific">Nocardioides piscis</name>
    <dbReference type="NCBI Taxonomy" id="2714938"/>
    <lineage>
        <taxon>Bacteria</taxon>
        <taxon>Bacillati</taxon>
        <taxon>Actinomycetota</taxon>
        <taxon>Actinomycetes</taxon>
        <taxon>Propionibacteriales</taxon>
        <taxon>Nocardioidaceae</taxon>
        <taxon>Nocardioides</taxon>
    </lineage>
</organism>
<feature type="domain" description="ABC3 transporter permease C-terminal" evidence="7">
    <location>
        <begin position="746"/>
        <end position="873"/>
    </location>
</feature>
<feature type="transmembrane region" description="Helical" evidence="6">
    <location>
        <begin position="789"/>
        <end position="812"/>
    </location>
</feature>
<evidence type="ECO:0000256" key="5">
    <source>
        <dbReference type="ARBA" id="ARBA00023136"/>
    </source>
</evidence>
<evidence type="ECO:0000259" key="7">
    <source>
        <dbReference type="Pfam" id="PF02687"/>
    </source>
</evidence>
<dbReference type="EMBL" id="CP049866">
    <property type="protein sequence ID" value="QIK75027.1"/>
    <property type="molecule type" value="Genomic_DNA"/>
</dbReference>
<keyword evidence="4 6" id="KW-1133">Transmembrane helix</keyword>
<dbReference type="PANTHER" id="PTHR30287">
    <property type="entry name" value="MEMBRANE COMPONENT OF PREDICTED ABC SUPERFAMILY METABOLITE UPTAKE TRANSPORTER"/>
    <property type="match status" value="1"/>
</dbReference>
<dbReference type="RefSeq" id="WP_166316093.1">
    <property type="nucleotide sequence ID" value="NZ_CP049866.1"/>
</dbReference>
<evidence type="ECO:0000313" key="9">
    <source>
        <dbReference type="Proteomes" id="UP000502035"/>
    </source>
</evidence>
<evidence type="ECO:0000256" key="2">
    <source>
        <dbReference type="ARBA" id="ARBA00022475"/>
    </source>
</evidence>
<keyword evidence="5 6" id="KW-0472">Membrane</keyword>
<dbReference type="InterPro" id="IPR003838">
    <property type="entry name" value="ABC3_permease_C"/>
</dbReference>
<dbReference type="InterPro" id="IPR038766">
    <property type="entry name" value="Membrane_comp_ABC_pdt"/>
</dbReference>
<feature type="transmembrane region" description="Helical" evidence="6">
    <location>
        <begin position="264"/>
        <end position="289"/>
    </location>
</feature>
<dbReference type="KEGG" id="npi:G7071_05865"/>
<protein>
    <submittedName>
        <fullName evidence="8">FtsX-like permease family protein</fullName>
    </submittedName>
</protein>
<sequence>MRGWRPALRLAWRDVARSKGRSLLVLALITLPVLAVTAAAVVQATADVSAVDAIPRKMGAAQARVQPVGGVVVQSPDPSNGQLSVTGRGDAPTRSTLTEVLGDRDVITIDEGYAEVVLDKRAVPSVPVEVDLRDPLSHGLFELHTGELPGAAGDVVVNEAAAERGVEIGDRLEVLGESVEVVGIGRDATHRETPTVTGPPGTFGRAFASDDTTTDWLVGGDPVLWSNVRDLNERGALVFSRAVITDPPEVEDVSAHMDDGSSTYITVAALVVAMALLEVVLLAGPAFAVGARRQARTLALIAASGGTPRQARRVVLGTGVVLGTIAALVGAVVGVVLGLGLVPLVQRFSGVWFGPVEVNWLVVAIVAAFGLLSAFLAALVPAWLASRQDVVAVLAGRRGDPPPSARTPALGFVLLGVGVALSVIGVKGGELAIAFGAVVSVLGMVFVVPLVVGAVGRLARRLPLVMRYAVRDAARHRTRTVPAIAAVAATVAGVVALGIANSSDEAENRATYVPELPMGVGVVTLYSTSSMGSASDVPSERAWADVEAVVRGRVEDEGNVEVVRGLPFDSADGATLNLEFQQPGRGREDALLEGWGGRLGASVVVADTAPSFLGLDDQQRATVSRSLSAGRAVVFASRAVSGDEVRVRAHSWDPATDESGKDDFTWPAAYVRSAERYPAAQAILPTVLAAELDTDVMPAGILIGETLSTSAEESLDEALGSVAANSQLYVERGYQAPDEVFILLLILFTLGAVLMLGGTLTATFLALADAKPDLATLAAVGAAPRARRGVAASYALMVGVIGAVLGTIVGFIPGVAITYPLTTMGEGICTATNNVPLVCESGPYLDIPWLMILGLVVVLPLLTALIVGLTARSRLPLAARLT</sequence>
<feature type="transmembrane region" description="Helical" evidence="6">
    <location>
        <begin position="360"/>
        <end position="386"/>
    </location>
</feature>
<evidence type="ECO:0000313" key="8">
    <source>
        <dbReference type="EMBL" id="QIK75027.1"/>
    </source>
</evidence>
<proteinExistence type="predicted"/>
<dbReference type="GO" id="GO:0005886">
    <property type="term" value="C:plasma membrane"/>
    <property type="evidence" value="ECO:0007669"/>
    <property type="project" value="UniProtKB-SubCell"/>
</dbReference>
<keyword evidence="3 6" id="KW-0812">Transmembrane</keyword>
<feature type="transmembrane region" description="Helical" evidence="6">
    <location>
        <begin position="314"/>
        <end position="340"/>
    </location>
</feature>
<feature type="domain" description="ABC3 transporter permease C-terminal" evidence="7">
    <location>
        <begin position="271"/>
        <end position="389"/>
    </location>
</feature>
<feature type="transmembrane region" description="Helical" evidence="6">
    <location>
        <begin position="847"/>
        <end position="871"/>
    </location>
</feature>
<feature type="transmembrane region" description="Helical" evidence="6">
    <location>
        <begin position="480"/>
        <end position="500"/>
    </location>
</feature>
<dbReference type="AlphaFoldDB" id="A0A6G7YEJ0"/>